<feature type="domain" description="Myb-like" evidence="4">
    <location>
        <begin position="48"/>
        <end position="98"/>
    </location>
</feature>
<accession>A0A9W6BLI4</accession>
<dbReference type="CDD" id="cd00167">
    <property type="entry name" value="SANT"/>
    <property type="match status" value="2"/>
</dbReference>
<dbReference type="Gene3D" id="1.10.10.60">
    <property type="entry name" value="Homeodomain-like"/>
    <property type="match status" value="2"/>
</dbReference>
<feature type="domain" description="Myb-like" evidence="4">
    <location>
        <begin position="1"/>
        <end position="47"/>
    </location>
</feature>
<evidence type="ECO:0000256" key="1">
    <source>
        <dbReference type="ARBA" id="ARBA00022737"/>
    </source>
</evidence>
<feature type="compositionally biased region" description="Gly residues" evidence="3">
    <location>
        <begin position="677"/>
        <end position="688"/>
    </location>
</feature>
<proteinExistence type="predicted"/>
<dbReference type="InterPro" id="IPR009057">
    <property type="entry name" value="Homeodomain-like_sf"/>
</dbReference>
<organism evidence="7 8">
    <name type="scientific">Pleodorina starrii</name>
    <dbReference type="NCBI Taxonomy" id="330485"/>
    <lineage>
        <taxon>Eukaryota</taxon>
        <taxon>Viridiplantae</taxon>
        <taxon>Chlorophyta</taxon>
        <taxon>core chlorophytes</taxon>
        <taxon>Chlorophyceae</taxon>
        <taxon>CS clade</taxon>
        <taxon>Chlamydomonadales</taxon>
        <taxon>Volvocaceae</taxon>
        <taxon>Pleodorina</taxon>
    </lineage>
</organism>
<feature type="domain" description="HTH myb-type" evidence="6">
    <location>
        <begin position="1"/>
        <end position="51"/>
    </location>
</feature>
<dbReference type="Proteomes" id="UP001165080">
    <property type="component" value="Unassembled WGS sequence"/>
</dbReference>
<dbReference type="EMBL" id="BRXU01000009">
    <property type="protein sequence ID" value="GLC54213.1"/>
    <property type="molecule type" value="Genomic_DNA"/>
</dbReference>
<evidence type="ECO:0000259" key="6">
    <source>
        <dbReference type="PROSITE" id="PS51294"/>
    </source>
</evidence>
<feature type="compositionally biased region" description="Low complexity" evidence="3">
    <location>
        <begin position="689"/>
        <end position="698"/>
    </location>
</feature>
<name>A0A9W6BLI4_9CHLO</name>
<dbReference type="SUPFAM" id="SSF46689">
    <property type="entry name" value="Homeodomain-like"/>
    <property type="match status" value="1"/>
</dbReference>
<feature type="compositionally biased region" description="Low complexity" evidence="3">
    <location>
        <begin position="190"/>
        <end position="207"/>
    </location>
</feature>
<feature type="compositionally biased region" description="Low complexity" evidence="3">
    <location>
        <begin position="234"/>
        <end position="243"/>
    </location>
</feature>
<evidence type="ECO:0000313" key="7">
    <source>
        <dbReference type="EMBL" id="GLC54213.1"/>
    </source>
</evidence>
<dbReference type="GO" id="GO:0005634">
    <property type="term" value="C:nucleus"/>
    <property type="evidence" value="ECO:0007669"/>
    <property type="project" value="TreeGrafter"/>
</dbReference>
<gene>
    <name evidence="7" type="primary">PLEST001685</name>
    <name evidence="7" type="ORF">PLESTB_000835500</name>
</gene>
<dbReference type="InterPro" id="IPR001005">
    <property type="entry name" value="SANT/Myb"/>
</dbReference>
<feature type="compositionally biased region" description="Low complexity" evidence="3">
    <location>
        <begin position="104"/>
        <end position="113"/>
    </location>
</feature>
<dbReference type="FunFam" id="1.10.10.60:FF:000010">
    <property type="entry name" value="Transcriptional activator Myb isoform A"/>
    <property type="match status" value="1"/>
</dbReference>
<feature type="region of interest" description="Disordered" evidence="3">
    <location>
        <begin position="677"/>
        <end position="744"/>
    </location>
</feature>
<dbReference type="PANTHER" id="PTHR45614">
    <property type="entry name" value="MYB PROTEIN-RELATED"/>
    <property type="match status" value="1"/>
</dbReference>
<feature type="region of interest" description="Disordered" evidence="3">
    <location>
        <begin position="269"/>
        <end position="378"/>
    </location>
</feature>
<feature type="compositionally biased region" description="Low complexity" evidence="3">
    <location>
        <begin position="282"/>
        <end position="312"/>
    </location>
</feature>
<feature type="compositionally biased region" description="Acidic residues" evidence="3">
    <location>
        <begin position="133"/>
        <end position="143"/>
    </location>
</feature>
<dbReference type="PROSITE" id="PS50090">
    <property type="entry name" value="MYB_LIKE"/>
    <property type="match status" value="2"/>
</dbReference>
<dbReference type="InterPro" id="IPR017930">
    <property type="entry name" value="Myb_dom"/>
</dbReference>
<keyword evidence="1" id="KW-0677">Repeat</keyword>
<dbReference type="GO" id="GO:0000978">
    <property type="term" value="F:RNA polymerase II cis-regulatory region sequence-specific DNA binding"/>
    <property type="evidence" value="ECO:0007669"/>
    <property type="project" value="TreeGrafter"/>
</dbReference>
<evidence type="ECO:0000259" key="4">
    <source>
        <dbReference type="PROSITE" id="PS50090"/>
    </source>
</evidence>
<keyword evidence="2" id="KW-0238">DNA-binding</keyword>
<feature type="compositionally biased region" description="Low complexity" evidence="3">
    <location>
        <begin position="148"/>
        <end position="161"/>
    </location>
</feature>
<dbReference type="Pfam" id="PF00249">
    <property type="entry name" value="Myb_DNA-binding"/>
    <property type="match status" value="2"/>
</dbReference>
<dbReference type="SMART" id="SM00717">
    <property type="entry name" value="SANT"/>
    <property type="match status" value="2"/>
</dbReference>
<evidence type="ECO:0000259" key="5">
    <source>
        <dbReference type="PROSITE" id="PS51293"/>
    </source>
</evidence>
<feature type="region of interest" description="Disordered" evidence="3">
    <location>
        <begin position="559"/>
        <end position="580"/>
    </location>
</feature>
<feature type="domain" description="HTH myb-type" evidence="6">
    <location>
        <begin position="52"/>
        <end position="102"/>
    </location>
</feature>
<reference evidence="7 8" key="1">
    <citation type="journal article" date="2023" name="Commun. Biol.">
        <title>Reorganization of the ancestral sex-determining regions during the evolution of trioecy in Pleodorina starrii.</title>
        <authorList>
            <person name="Takahashi K."/>
            <person name="Suzuki S."/>
            <person name="Kawai-Toyooka H."/>
            <person name="Yamamoto K."/>
            <person name="Hamaji T."/>
            <person name="Ootsuki R."/>
            <person name="Yamaguchi H."/>
            <person name="Kawachi M."/>
            <person name="Higashiyama T."/>
            <person name="Nozaki H."/>
        </authorList>
    </citation>
    <scope>NUCLEOTIDE SEQUENCE [LARGE SCALE GENOMIC DNA]</scope>
    <source>
        <strain evidence="7 8">NIES-4479</strain>
    </source>
</reference>
<feature type="compositionally biased region" description="Gly residues" evidence="3">
    <location>
        <begin position="321"/>
        <end position="330"/>
    </location>
</feature>
<dbReference type="GO" id="GO:0000981">
    <property type="term" value="F:DNA-binding transcription factor activity, RNA polymerase II-specific"/>
    <property type="evidence" value="ECO:0007669"/>
    <property type="project" value="TreeGrafter"/>
</dbReference>
<keyword evidence="8" id="KW-1185">Reference proteome</keyword>
<evidence type="ECO:0000256" key="2">
    <source>
        <dbReference type="ARBA" id="ARBA00023125"/>
    </source>
</evidence>
<dbReference type="PROSITE" id="PS51293">
    <property type="entry name" value="SANT"/>
    <property type="match status" value="1"/>
</dbReference>
<dbReference type="InterPro" id="IPR050560">
    <property type="entry name" value="MYB_TF"/>
</dbReference>
<evidence type="ECO:0000313" key="8">
    <source>
        <dbReference type="Proteomes" id="UP001165080"/>
    </source>
</evidence>
<feature type="region of interest" description="Disordered" evidence="3">
    <location>
        <begin position="101"/>
        <end position="251"/>
    </location>
</feature>
<feature type="domain" description="SANT" evidence="5">
    <location>
        <begin position="51"/>
        <end position="102"/>
    </location>
</feature>
<dbReference type="PANTHER" id="PTHR45614:SF76">
    <property type="entry name" value="TRANSCRIPTION FACTOR MYB124"/>
    <property type="match status" value="1"/>
</dbReference>
<dbReference type="PROSITE" id="PS51294">
    <property type="entry name" value="HTH_MYB"/>
    <property type="match status" value="2"/>
</dbReference>
<sequence>MAQWSAHEDEQLRKLVKEYGPKRWSVIASKLKTKGSKQCRRRWKNHLNADLKSGGWTAEEDRILMEGHRLYGNKWTEIAKMVGGRTDNAVKNRYAALCKRDSKSGAAKGAAARGGRGGRKPRASDSDAGASDVEIDDDSDDAEDAKRASSSSPSREPSPVRGGRGRSHHAVVDSAVANSTPPLLRGGPNAASSPLAKAAAAGAEPEAQGSTGVRSSVLGRRRQPGGGSPPLQPEPEAAAAPGPAKRRAVLQGGGGAAAAAAAAVGSGTGIGRPTVSTPPTPLVQVPHVQQQQQQQQQEGLLTGYQQQQHQQQPRPGPERLGLGGRSGSAGGAVRVPEMDCLGSQAPSQQQEEAQEPIRRASSGGREGDAGACGQPKKLPLTINIPNAASAEPHAVQPPSASATVYGIEIRVLKDLLTPCEIQYVRELNDMQLPLHINVDDDPTSLAGRSTGGSTLLGAPGGEPPLTTSRQAAQNALTALFSPGSLTGGAGSDFNDVLKWFQTGFTPRSACGADDMTPRLMSRMGLTPCGLSGGGSRGGGHCVEDAGMLGTGLTPKCLLDSGSPRGGHHHSGGSSGIGGLTPQMAELSAAKRARRQVAVAAAVAAAIEPPSQEGCGLGTQSMGSGVPPLSAGGGGSSAAAAAAAAFGITSPGGMELHAGHRQLLTKLIQTAADASAQGGGAGVGVGGSDTAGSRLSRLSPPSPSAGMVTPEPLPRRGSLTRNLSGAGLGQSAGDDGAGAPNGQLLPSGGSGGVVVMPHFTQQELLLLLEVLNSDDLQDLPPPPAPGLGQQ</sequence>
<dbReference type="InterPro" id="IPR017884">
    <property type="entry name" value="SANT_dom"/>
</dbReference>
<comment type="caution">
    <text evidence="7">The sequence shown here is derived from an EMBL/GenBank/DDBJ whole genome shotgun (WGS) entry which is preliminary data.</text>
</comment>
<dbReference type="AlphaFoldDB" id="A0A9W6BLI4"/>
<evidence type="ECO:0000256" key="3">
    <source>
        <dbReference type="SAM" id="MobiDB-lite"/>
    </source>
</evidence>
<protein>
    <submittedName>
        <fullName evidence="7">Uncharacterized protein</fullName>
    </submittedName>
</protein>